<sequence>MTTEQKKTRSEIKREAIIEAAQQAFTECGVAATSMDKIAEQAQVSKRTVYNHFKTKEELVMHLVNRLWEESLARPTLEYDADRDLQSQLTELLLGEINQMAQQVNIDVARMAIGHLFYDTTGMSQEMQRLKDSETAILRWIKAAKLDGRLEVSAPLFASEQIWHLMKGHCFWSHIIGNLPPLPESDRLHLAKETALMFLARYQTDKS</sequence>
<dbReference type="PROSITE" id="PS50977">
    <property type="entry name" value="HTH_TETR_2"/>
    <property type="match status" value="1"/>
</dbReference>
<evidence type="ECO:0000313" key="6">
    <source>
        <dbReference type="EMBL" id="QBF82831.1"/>
    </source>
</evidence>
<feature type="domain" description="HTH tetR-type" evidence="5">
    <location>
        <begin position="11"/>
        <end position="71"/>
    </location>
</feature>
<evidence type="ECO:0000256" key="3">
    <source>
        <dbReference type="ARBA" id="ARBA00023163"/>
    </source>
</evidence>
<dbReference type="GO" id="GO:0003700">
    <property type="term" value="F:DNA-binding transcription factor activity"/>
    <property type="evidence" value="ECO:0007669"/>
    <property type="project" value="TreeGrafter"/>
</dbReference>
<evidence type="ECO:0000256" key="1">
    <source>
        <dbReference type="ARBA" id="ARBA00023015"/>
    </source>
</evidence>
<dbReference type="Proteomes" id="UP000291106">
    <property type="component" value="Chromosome"/>
</dbReference>
<dbReference type="AlphaFoldDB" id="A0A411PGY0"/>
<dbReference type="PANTHER" id="PTHR30055:SF224">
    <property type="entry name" value="TRANSCRIPTIONAL REGULATOR TETR FAMILY"/>
    <property type="match status" value="1"/>
</dbReference>
<dbReference type="Pfam" id="PF00440">
    <property type="entry name" value="TetR_N"/>
    <property type="match status" value="1"/>
</dbReference>
<dbReference type="InterPro" id="IPR023772">
    <property type="entry name" value="DNA-bd_HTH_TetR-type_CS"/>
</dbReference>
<dbReference type="EMBL" id="CP036200">
    <property type="protein sequence ID" value="QBF82831.1"/>
    <property type="molecule type" value="Genomic_DNA"/>
</dbReference>
<dbReference type="InterPro" id="IPR050109">
    <property type="entry name" value="HTH-type_TetR-like_transc_reg"/>
</dbReference>
<dbReference type="Pfam" id="PF14246">
    <property type="entry name" value="TetR_C_7"/>
    <property type="match status" value="1"/>
</dbReference>
<protein>
    <submittedName>
        <fullName evidence="6">TetR/AcrR family transcriptional regulator</fullName>
    </submittedName>
</protein>
<dbReference type="PANTHER" id="PTHR30055">
    <property type="entry name" value="HTH-TYPE TRANSCRIPTIONAL REGULATOR RUTR"/>
    <property type="match status" value="1"/>
</dbReference>
<dbReference type="GO" id="GO:0000976">
    <property type="term" value="F:transcription cis-regulatory region binding"/>
    <property type="evidence" value="ECO:0007669"/>
    <property type="project" value="TreeGrafter"/>
</dbReference>
<dbReference type="RefSeq" id="WP_130599351.1">
    <property type="nucleotide sequence ID" value="NZ_CP036200.1"/>
</dbReference>
<accession>A0A411PGY0</accession>
<evidence type="ECO:0000256" key="2">
    <source>
        <dbReference type="ARBA" id="ARBA00023125"/>
    </source>
</evidence>
<evidence type="ECO:0000313" key="7">
    <source>
        <dbReference type="Proteomes" id="UP000291106"/>
    </source>
</evidence>
<dbReference type="InterPro" id="IPR039536">
    <property type="entry name" value="TetR_C_Proteobacteria"/>
</dbReference>
<dbReference type="Gene3D" id="1.10.357.10">
    <property type="entry name" value="Tetracycline Repressor, domain 2"/>
    <property type="match status" value="1"/>
</dbReference>
<feature type="DNA-binding region" description="H-T-H motif" evidence="4">
    <location>
        <begin position="34"/>
        <end position="53"/>
    </location>
</feature>
<organism evidence="6 7">
    <name type="scientific">Shewanella maritima</name>
    <dbReference type="NCBI Taxonomy" id="2520507"/>
    <lineage>
        <taxon>Bacteria</taxon>
        <taxon>Pseudomonadati</taxon>
        <taxon>Pseudomonadota</taxon>
        <taxon>Gammaproteobacteria</taxon>
        <taxon>Alteromonadales</taxon>
        <taxon>Shewanellaceae</taxon>
        <taxon>Shewanella</taxon>
    </lineage>
</organism>
<dbReference type="FunFam" id="1.10.10.60:FF:000141">
    <property type="entry name" value="TetR family transcriptional regulator"/>
    <property type="match status" value="1"/>
</dbReference>
<proteinExistence type="predicted"/>
<dbReference type="KEGG" id="smai:EXU30_09105"/>
<name>A0A411PGY0_9GAMM</name>
<gene>
    <name evidence="6" type="ORF">EXU30_09105</name>
</gene>
<dbReference type="Gene3D" id="1.10.10.60">
    <property type="entry name" value="Homeodomain-like"/>
    <property type="match status" value="1"/>
</dbReference>
<dbReference type="PROSITE" id="PS01081">
    <property type="entry name" value="HTH_TETR_1"/>
    <property type="match status" value="1"/>
</dbReference>
<keyword evidence="1" id="KW-0805">Transcription regulation</keyword>
<dbReference type="SUPFAM" id="SSF46689">
    <property type="entry name" value="Homeodomain-like"/>
    <property type="match status" value="1"/>
</dbReference>
<keyword evidence="3" id="KW-0804">Transcription</keyword>
<keyword evidence="2 4" id="KW-0238">DNA-binding</keyword>
<dbReference type="OrthoDB" id="116240at2"/>
<reference evidence="6 7" key="1">
    <citation type="submission" date="2019-02" db="EMBL/GenBank/DDBJ databases">
        <title>Shewanella sp. D4-2 isolated from Dokdo Island.</title>
        <authorList>
            <person name="Baek K."/>
        </authorList>
    </citation>
    <scope>NUCLEOTIDE SEQUENCE [LARGE SCALE GENOMIC DNA]</scope>
    <source>
        <strain evidence="6 7">D4-2</strain>
    </source>
</reference>
<dbReference type="InterPro" id="IPR001647">
    <property type="entry name" value="HTH_TetR"/>
</dbReference>
<evidence type="ECO:0000259" key="5">
    <source>
        <dbReference type="PROSITE" id="PS50977"/>
    </source>
</evidence>
<keyword evidence="7" id="KW-1185">Reference proteome</keyword>
<dbReference type="InterPro" id="IPR009057">
    <property type="entry name" value="Homeodomain-like_sf"/>
</dbReference>
<evidence type="ECO:0000256" key="4">
    <source>
        <dbReference type="PROSITE-ProRule" id="PRU00335"/>
    </source>
</evidence>
<dbReference type="PRINTS" id="PR00455">
    <property type="entry name" value="HTHTETR"/>
</dbReference>